<proteinExistence type="predicted"/>
<evidence type="ECO:0000313" key="1">
    <source>
        <dbReference type="EMBL" id="TFK67678.1"/>
    </source>
</evidence>
<evidence type="ECO:0000313" key="2">
    <source>
        <dbReference type="Proteomes" id="UP000308600"/>
    </source>
</evidence>
<gene>
    <name evidence="1" type="ORF">BDN72DRAFT_842764</name>
</gene>
<protein>
    <submittedName>
        <fullName evidence="1">Uncharacterized protein</fullName>
    </submittedName>
</protein>
<dbReference type="EMBL" id="ML208370">
    <property type="protein sequence ID" value="TFK67678.1"/>
    <property type="molecule type" value="Genomic_DNA"/>
</dbReference>
<organism evidence="1 2">
    <name type="scientific">Pluteus cervinus</name>
    <dbReference type="NCBI Taxonomy" id="181527"/>
    <lineage>
        <taxon>Eukaryota</taxon>
        <taxon>Fungi</taxon>
        <taxon>Dikarya</taxon>
        <taxon>Basidiomycota</taxon>
        <taxon>Agaricomycotina</taxon>
        <taxon>Agaricomycetes</taxon>
        <taxon>Agaricomycetidae</taxon>
        <taxon>Agaricales</taxon>
        <taxon>Pluteineae</taxon>
        <taxon>Pluteaceae</taxon>
        <taxon>Pluteus</taxon>
    </lineage>
</organism>
<sequence>MGMGMVVGGIINPTHSHAAVGGGGGDADYVVEQQHHAHTISAFALKVDEVDKRRKSIERLEGAGDNEDTTSASFNHPSTSSATSASPLSPPSSLIPSGTLSYRLRRPIERESSATSTSSDEFTLSSPSPFANHPESLYTSSRQNPNTEYIHTHHLHISRQKSSPIFEEEDEDQLFPLPSPRRSPNASPTPSQSTSPAPSQSTSPAPSQSTSPAPSINPSPSPTHSMNPSPSQTPAASPNTSSSCFLRTQEQDGNHEREHGKGHNKKEGDCLSNLTGPRGSDELLSTSLSRKTGDQYLIPPSTSSLLPSPIILSDMPPPGLEPPIPTSRGSSAPTLPAVIPLSHSLSTSSFTSSFDERDDVVTPLVSPPTSPRFLTSPRSPTQSAAVSPPGSPTTTTTTTTTTTLGTKTKSKLTPLSIHHIHTRWSSAPSPSIRGPISPTSPTLPTFGGVGVGVGASAGMDVDAGAGAGAGSTVVVTKPRSNASTTPTPTATTSTTTRMGTGTGTNPVTVSPTLSPVKRRASGAGAASSGSGSSGVSGSASAQGQGSGGGGHGRRSSFTTSALWKAGAEVLKGVSTISSGGLVGSP</sequence>
<accession>A0ACD3APM6</accession>
<reference evidence="1 2" key="1">
    <citation type="journal article" date="2019" name="Nat. Ecol. Evol.">
        <title>Megaphylogeny resolves global patterns of mushroom evolution.</title>
        <authorList>
            <person name="Varga T."/>
            <person name="Krizsan K."/>
            <person name="Foldi C."/>
            <person name="Dima B."/>
            <person name="Sanchez-Garcia M."/>
            <person name="Sanchez-Ramirez S."/>
            <person name="Szollosi G.J."/>
            <person name="Szarkandi J.G."/>
            <person name="Papp V."/>
            <person name="Albert L."/>
            <person name="Andreopoulos W."/>
            <person name="Angelini C."/>
            <person name="Antonin V."/>
            <person name="Barry K.W."/>
            <person name="Bougher N.L."/>
            <person name="Buchanan P."/>
            <person name="Buyck B."/>
            <person name="Bense V."/>
            <person name="Catcheside P."/>
            <person name="Chovatia M."/>
            <person name="Cooper J."/>
            <person name="Damon W."/>
            <person name="Desjardin D."/>
            <person name="Finy P."/>
            <person name="Geml J."/>
            <person name="Haridas S."/>
            <person name="Hughes K."/>
            <person name="Justo A."/>
            <person name="Karasinski D."/>
            <person name="Kautmanova I."/>
            <person name="Kiss B."/>
            <person name="Kocsube S."/>
            <person name="Kotiranta H."/>
            <person name="LaButti K.M."/>
            <person name="Lechner B.E."/>
            <person name="Liimatainen K."/>
            <person name="Lipzen A."/>
            <person name="Lukacs Z."/>
            <person name="Mihaltcheva S."/>
            <person name="Morgado L.N."/>
            <person name="Niskanen T."/>
            <person name="Noordeloos M.E."/>
            <person name="Ohm R.A."/>
            <person name="Ortiz-Santana B."/>
            <person name="Ovrebo C."/>
            <person name="Racz N."/>
            <person name="Riley R."/>
            <person name="Savchenko A."/>
            <person name="Shiryaev A."/>
            <person name="Soop K."/>
            <person name="Spirin V."/>
            <person name="Szebenyi C."/>
            <person name="Tomsovsky M."/>
            <person name="Tulloss R.E."/>
            <person name="Uehling J."/>
            <person name="Grigoriev I.V."/>
            <person name="Vagvolgyi C."/>
            <person name="Papp T."/>
            <person name="Martin F.M."/>
            <person name="Miettinen O."/>
            <person name="Hibbett D.S."/>
            <person name="Nagy L.G."/>
        </authorList>
    </citation>
    <scope>NUCLEOTIDE SEQUENCE [LARGE SCALE GENOMIC DNA]</scope>
    <source>
        <strain evidence="1 2">NL-1719</strain>
    </source>
</reference>
<name>A0ACD3APM6_9AGAR</name>
<keyword evidence="2" id="KW-1185">Reference proteome</keyword>
<dbReference type="Proteomes" id="UP000308600">
    <property type="component" value="Unassembled WGS sequence"/>
</dbReference>